<evidence type="ECO:0000256" key="4">
    <source>
        <dbReference type="ARBA" id="ARBA00022807"/>
    </source>
</evidence>
<dbReference type="PANTHER" id="PTHR47053">
    <property type="entry name" value="MUREIN DD-ENDOPEPTIDASE MEPH-RELATED"/>
    <property type="match status" value="1"/>
</dbReference>
<dbReference type="InterPro" id="IPR000064">
    <property type="entry name" value="NLP_P60_dom"/>
</dbReference>
<dbReference type="PROSITE" id="PS51935">
    <property type="entry name" value="NLPC_P60"/>
    <property type="match status" value="1"/>
</dbReference>
<accession>A0A859FC16</accession>
<dbReference type="InterPro" id="IPR036582">
    <property type="entry name" value="Mao_N_sf"/>
</dbReference>
<dbReference type="InterPro" id="IPR012854">
    <property type="entry name" value="Cu_amine_oxidase-like_N"/>
</dbReference>
<organism evidence="6 7">
    <name type="scientific">Paenalkalicoccus suaedae</name>
    <dbReference type="NCBI Taxonomy" id="2592382"/>
    <lineage>
        <taxon>Bacteria</taxon>
        <taxon>Bacillati</taxon>
        <taxon>Bacillota</taxon>
        <taxon>Bacilli</taxon>
        <taxon>Bacillales</taxon>
        <taxon>Bacillaceae</taxon>
        <taxon>Paenalkalicoccus</taxon>
    </lineage>
</organism>
<dbReference type="GO" id="GO:0006508">
    <property type="term" value="P:proteolysis"/>
    <property type="evidence" value="ECO:0007669"/>
    <property type="project" value="UniProtKB-KW"/>
</dbReference>
<gene>
    <name evidence="6" type="ORF">FLK61_26805</name>
</gene>
<dbReference type="GO" id="GO:0008234">
    <property type="term" value="F:cysteine-type peptidase activity"/>
    <property type="evidence" value="ECO:0007669"/>
    <property type="project" value="UniProtKB-KW"/>
</dbReference>
<dbReference type="PANTHER" id="PTHR47053:SF1">
    <property type="entry name" value="MUREIN DD-ENDOPEPTIDASE MEPH-RELATED"/>
    <property type="match status" value="1"/>
</dbReference>
<dbReference type="KEGG" id="psua:FLK61_26805"/>
<dbReference type="SUPFAM" id="SSF54001">
    <property type="entry name" value="Cysteine proteinases"/>
    <property type="match status" value="1"/>
</dbReference>
<feature type="domain" description="NlpC/P60" evidence="5">
    <location>
        <begin position="27"/>
        <end position="147"/>
    </location>
</feature>
<dbReference type="RefSeq" id="WP_176008409.1">
    <property type="nucleotide sequence ID" value="NZ_CP041372.2"/>
</dbReference>
<keyword evidence="4" id="KW-0788">Thiol protease</keyword>
<dbReference type="EMBL" id="CP041372">
    <property type="protein sequence ID" value="QKS70368.1"/>
    <property type="molecule type" value="Genomic_DNA"/>
</dbReference>
<dbReference type="Pfam" id="PF07833">
    <property type="entry name" value="Cu_amine_oxidN1"/>
    <property type="match status" value="1"/>
</dbReference>
<evidence type="ECO:0000259" key="5">
    <source>
        <dbReference type="PROSITE" id="PS51935"/>
    </source>
</evidence>
<keyword evidence="3" id="KW-0378">Hydrolase</keyword>
<dbReference type="Gene3D" id="3.30.457.10">
    <property type="entry name" value="Copper amine oxidase-like, N-terminal domain"/>
    <property type="match status" value="1"/>
</dbReference>
<dbReference type="Pfam" id="PF00877">
    <property type="entry name" value="NLPC_P60"/>
    <property type="match status" value="1"/>
</dbReference>
<proteinExistence type="inferred from homology"/>
<evidence type="ECO:0000256" key="3">
    <source>
        <dbReference type="ARBA" id="ARBA00022801"/>
    </source>
</evidence>
<keyword evidence="2" id="KW-0645">Protease</keyword>
<dbReference type="AlphaFoldDB" id="A0A859FC16"/>
<reference evidence="7" key="1">
    <citation type="submission" date="2019-07" db="EMBL/GenBank/DDBJ databases">
        <title>Bacillus alkalisoli sp. nov. isolated from saline soil.</title>
        <authorList>
            <person name="Sun J.-Q."/>
            <person name="Xu L."/>
        </authorList>
    </citation>
    <scope>NUCLEOTIDE SEQUENCE [LARGE SCALE GENOMIC DNA]</scope>
    <source>
        <strain evidence="7">M4U3P1</strain>
    </source>
</reference>
<dbReference type="Proteomes" id="UP000318138">
    <property type="component" value="Chromosome"/>
</dbReference>
<name>A0A859FC16_9BACI</name>
<sequence length="274" mass="29189">MKRWFIAAVAFVFAFVPFFENNEVHASSIADQVISAGNSQLGTPYRWGGTTTSGFDCSGFTRYAFGQAGISLPRTAAQQYQVGTPVSRSNLQRGDMVFFNTGSGISHVGIYVGGNQFIHSASSRGVSIASMSNTYWSPRYVGAKRVIQEEVQVAAASYEEVDVAINGSSLSTDQSAVLTNNGSTLVPMRAIFEELGANVDFNNASKTVRGTQGNTTISLTIGNSVAYTSTSSVQLNEPAQIVNGRTLVPLRVVAEAFGASVNWNAQTRSVSISH</sequence>
<dbReference type="Gene3D" id="3.90.1720.10">
    <property type="entry name" value="endopeptidase domain like (from Nostoc punctiforme)"/>
    <property type="match status" value="1"/>
</dbReference>
<evidence type="ECO:0000313" key="6">
    <source>
        <dbReference type="EMBL" id="QKS70368.1"/>
    </source>
</evidence>
<evidence type="ECO:0000313" key="7">
    <source>
        <dbReference type="Proteomes" id="UP000318138"/>
    </source>
</evidence>
<dbReference type="SUPFAM" id="SSF55383">
    <property type="entry name" value="Copper amine oxidase, domain N"/>
    <property type="match status" value="1"/>
</dbReference>
<comment type="similarity">
    <text evidence="1">Belongs to the peptidase C40 family.</text>
</comment>
<evidence type="ECO:0000256" key="1">
    <source>
        <dbReference type="ARBA" id="ARBA00007074"/>
    </source>
</evidence>
<dbReference type="InterPro" id="IPR051202">
    <property type="entry name" value="Peptidase_C40"/>
</dbReference>
<dbReference type="InterPro" id="IPR038765">
    <property type="entry name" value="Papain-like_cys_pep_sf"/>
</dbReference>
<keyword evidence="7" id="KW-1185">Reference proteome</keyword>
<protein>
    <submittedName>
        <fullName evidence="6">C40 family peptidase</fullName>
    </submittedName>
</protein>
<evidence type="ECO:0000256" key="2">
    <source>
        <dbReference type="ARBA" id="ARBA00022670"/>
    </source>
</evidence>